<keyword evidence="4 9" id="KW-0136">Cellulose degradation</keyword>
<evidence type="ECO:0000313" key="12">
    <source>
        <dbReference type="EMBL" id="KAK7537017.1"/>
    </source>
</evidence>
<comment type="caution">
    <text evidence="12">The sequence shown here is derived from an EMBL/GenBank/DDBJ whole genome shotgun (WGS) entry which is preliminary data.</text>
</comment>
<dbReference type="Gene3D" id="2.70.100.10">
    <property type="entry name" value="Glycoside hydrolase, family 7, domain"/>
    <property type="match status" value="1"/>
</dbReference>
<dbReference type="EC" id="3.2.1.-" evidence="9"/>
<dbReference type="GeneID" id="92028552"/>
<dbReference type="CDD" id="cd07999">
    <property type="entry name" value="GH7_CBH_EG"/>
    <property type="match status" value="1"/>
</dbReference>
<dbReference type="RefSeq" id="XP_066655168.1">
    <property type="nucleotide sequence ID" value="XM_066795646.1"/>
</dbReference>
<dbReference type="SUPFAM" id="SSF49899">
    <property type="entry name" value="Concanavalin A-like lectins/glucanases"/>
    <property type="match status" value="1"/>
</dbReference>
<reference evidence="12 13" key="1">
    <citation type="submission" date="2024-04" db="EMBL/GenBank/DDBJ databases">
        <title>Phyllosticta paracitricarpa is synonymous to the EU quarantine fungus P. citricarpa based on phylogenomic analyses.</title>
        <authorList>
            <consortium name="Lawrence Berkeley National Laboratory"/>
            <person name="Van ingen-buijs V.A."/>
            <person name="Van westerhoven A.C."/>
            <person name="Haridas S."/>
            <person name="Skiadas P."/>
            <person name="Martin F."/>
            <person name="Groenewald J.Z."/>
            <person name="Crous P.W."/>
            <person name="Seidl M.F."/>
        </authorList>
    </citation>
    <scope>NUCLEOTIDE SEQUENCE [LARGE SCALE GENOMIC DNA]</scope>
    <source>
        <strain evidence="12 13">CPC 17464</strain>
    </source>
</reference>
<dbReference type="Proteomes" id="UP001360953">
    <property type="component" value="Unassembled WGS sequence"/>
</dbReference>
<dbReference type="PANTHER" id="PTHR33753:SF1">
    <property type="entry name" value="ENDO-BETA-1,4-GLUCANASE CELB"/>
    <property type="match status" value="1"/>
</dbReference>
<accession>A0ABR1LTA5</accession>
<dbReference type="PANTHER" id="PTHR33753">
    <property type="entry name" value="1,4-BETA-D-GLUCAN CELLOBIOHYDROLASE B"/>
    <property type="match status" value="1"/>
</dbReference>
<feature type="chain" id="PRO_5045207283" description="Glucanase" evidence="11">
    <location>
        <begin position="20"/>
        <end position="462"/>
    </location>
</feature>
<dbReference type="InterPro" id="IPR037019">
    <property type="entry name" value="Glyco_hydro_7_sf"/>
</dbReference>
<keyword evidence="5" id="KW-0325">Glycoprotein</keyword>
<protein>
    <recommendedName>
        <fullName evidence="9">Glucanase</fullName>
        <ecNumber evidence="9">3.2.1.-</ecNumber>
    </recommendedName>
</protein>
<evidence type="ECO:0000256" key="6">
    <source>
        <dbReference type="ARBA" id="ARBA00023277"/>
    </source>
</evidence>
<evidence type="ECO:0000256" key="9">
    <source>
        <dbReference type="RuleBase" id="RU361164"/>
    </source>
</evidence>
<keyword evidence="6" id="KW-0119">Carbohydrate metabolism</keyword>
<sequence length="462" mass="50921">MHTFQIVSSLSLLLAGSQAQKYYSMKPENHPKLPTQVCTKDKGCVKQDTAIVLDSNWRWCHDGSGSNCYTGNKWNEQYCKDAKTCTEKCGLDGAGDYESTYGISAKGDALTMKFVTQGQQKNVGGRVYLLAPNSDDKYNMFKLKNKEFTFDVDVSGLPCGINGALYFTEMEEDGGKSKYPTNECGAKYGTGYGDGQCAVDVKWVHGEANCENWVPSKSDPNAGTGRYGSCANEMDVWEANKISAAYTSHVCEEKVKGIYRCEGIECGTKPEERFRGVCDKDGCDFNSYRLGNDSYYGERKIVDTNTKFTVVTQFITVDGTANTPLKEVRRKYIQNGKEIANSKTNVPGVAPYDSITDPFCADVKRVFGDPNDFGKKGGLPRAGDAFDRGMVLVLSLWDDHTANMQWLDGAYPPGAPEDKPGVKRGTCPRDGGKPEQVEQQFPNAQVVYSNIRSGDLDSTYRP</sequence>
<keyword evidence="7 9" id="KW-0326">Glycosidase</keyword>
<proteinExistence type="inferred from homology"/>
<evidence type="ECO:0000256" key="8">
    <source>
        <dbReference type="ARBA" id="ARBA00023326"/>
    </source>
</evidence>
<dbReference type="InterPro" id="IPR001722">
    <property type="entry name" value="Glyco_hydro_7"/>
</dbReference>
<evidence type="ECO:0000256" key="4">
    <source>
        <dbReference type="ARBA" id="ARBA00023001"/>
    </source>
</evidence>
<gene>
    <name evidence="12" type="ORF">J3D65DRAFT_362098</name>
</gene>
<dbReference type="GO" id="GO:0016787">
    <property type="term" value="F:hydrolase activity"/>
    <property type="evidence" value="ECO:0007669"/>
    <property type="project" value="UniProtKB-KW"/>
</dbReference>
<dbReference type="InterPro" id="IPR013320">
    <property type="entry name" value="ConA-like_dom_sf"/>
</dbReference>
<evidence type="ECO:0000256" key="5">
    <source>
        <dbReference type="ARBA" id="ARBA00023180"/>
    </source>
</evidence>
<dbReference type="EMBL" id="JBBPEH010000006">
    <property type="protein sequence ID" value="KAK7537017.1"/>
    <property type="molecule type" value="Genomic_DNA"/>
</dbReference>
<evidence type="ECO:0000313" key="13">
    <source>
        <dbReference type="Proteomes" id="UP001360953"/>
    </source>
</evidence>
<feature type="compositionally biased region" description="Polar residues" evidence="10">
    <location>
        <begin position="437"/>
        <end position="452"/>
    </location>
</feature>
<comment type="catalytic activity">
    <reaction evidence="1">
        <text>Endohydrolysis of (1-&gt;4)-beta-D-glucosidic linkages in cellulose, lichenin and cereal beta-D-glucans.</text>
        <dbReference type="EC" id="3.2.1.4"/>
    </reaction>
</comment>
<feature type="signal peptide" evidence="11">
    <location>
        <begin position="1"/>
        <end position="19"/>
    </location>
</feature>
<feature type="region of interest" description="Disordered" evidence="10">
    <location>
        <begin position="411"/>
        <end position="462"/>
    </location>
</feature>
<keyword evidence="11" id="KW-0732">Signal</keyword>
<evidence type="ECO:0000256" key="11">
    <source>
        <dbReference type="SAM" id="SignalP"/>
    </source>
</evidence>
<evidence type="ECO:0000256" key="1">
    <source>
        <dbReference type="ARBA" id="ARBA00000966"/>
    </source>
</evidence>
<dbReference type="PRINTS" id="PR00734">
    <property type="entry name" value="GLHYDRLASE7"/>
</dbReference>
<evidence type="ECO:0000256" key="3">
    <source>
        <dbReference type="ARBA" id="ARBA00022801"/>
    </source>
</evidence>
<dbReference type="Pfam" id="PF00840">
    <property type="entry name" value="Glyco_hydro_7"/>
    <property type="match status" value="1"/>
</dbReference>
<evidence type="ECO:0000256" key="10">
    <source>
        <dbReference type="SAM" id="MobiDB-lite"/>
    </source>
</evidence>
<name>A0ABR1LTA5_9PEZI</name>
<organism evidence="12 13">
    <name type="scientific">Phyllosticta citribraziliensis</name>
    <dbReference type="NCBI Taxonomy" id="989973"/>
    <lineage>
        <taxon>Eukaryota</taxon>
        <taxon>Fungi</taxon>
        <taxon>Dikarya</taxon>
        <taxon>Ascomycota</taxon>
        <taxon>Pezizomycotina</taxon>
        <taxon>Dothideomycetes</taxon>
        <taxon>Dothideomycetes incertae sedis</taxon>
        <taxon>Botryosphaeriales</taxon>
        <taxon>Phyllostictaceae</taxon>
        <taxon>Phyllosticta</taxon>
    </lineage>
</organism>
<keyword evidence="8 9" id="KW-0624">Polysaccharide degradation</keyword>
<comment type="similarity">
    <text evidence="2 9">Belongs to the glycosyl hydrolase 7 (cellulase C) family.</text>
</comment>
<keyword evidence="13" id="KW-1185">Reference proteome</keyword>
<evidence type="ECO:0000256" key="7">
    <source>
        <dbReference type="ARBA" id="ARBA00023295"/>
    </source>
</evidence>
<evidence type="ECO:0000256" key="2">
    <source>
        <dbReference type="ARBA" id="ARBA00006044"/>
    </source>
</evidence>
<keyword evidence="3 9" id="KW-0378">Hydrolase</keyword>